<dbReference type="NCBIfam" id="TIGR01421">
    <property type="entry name" value="gluta_reduc_1"/>
    <property type="match status" value="1"/>
</dbReference>
<dbReference type="FunFam" id="3.50.50.60:FF:000235">
    <property type="entry name" value="Glutathione reductase"/>
    <property type="match status" value="1"/>
</dbReference>
<protein>
    <recommendedName>
        <fullName evidence="12">Glutathione reductase</fullName>
        <ecNumber evidence="12">1.8.1.7</ecNumber>
    </recommendedName>
</protein>
<dbReference type="EC" id="1.8.1.7" evidence="12"/>
<dbReference type="InterPro" id="IPR016156">
    <property type="entry name" value="FAD/NAD-linked_Rdtase_dimer_sf"/>
</dbReference>
<dbReference type="PRINTS" id="PR00411">
    <property type="entry name" value="PNDRDTASEI"/>
</dbReference>
<dbReference type="Pfam" id="PF02852">
    <property type="entry name" value="Pyr_redox_dim"/>
    <property type="match status" value="1"/>
</dbReference>
<dbReference type="SUPFAM" id="SSF55424">
    <property type="entry name" value="FAD/NAD-linked reductases, dimerisation (C-terminal) domain"/>
    <property type="match status" value="1"/>
</dbReference>
<dbReference type="InterPro" id="IPR001100">
    <property type="entry name" value="Pyr_nuc-diS_OxRdtase"/>
</dbReference>
<dbReference type="GO" id="GO:0006749">
    <property type="term" value="P:glutathione metabolic process"/>
    <property type="evidence" value="ECO:0007669"/>
    <property type="project" value="InterPro"/>
</dbReference>
<reference evidence="15" key="1">
    <citation type="submission" date="2021-01" db="EMBL/GenBank/DDBJ databases">
        <authorList>
            <person name="Corre E."/>
            <person name="Pelletier E."/>
            <person name="Niang G."/>
            <person name="Scheremetjew M."/>
            <person name="Finn R."/>
            <person name="Kale V."/>
            <person name="Holt S."/>
            <person name="Cochrane G."/>
            <person name="Meng A."/>
            <person name="Brown T."/>
            <person name="Cohen L."/>
        </authorList>
    </citation>
    <scope>NUCLEOTIDE SEQUENCE</scope>
    <source>
        <strain evidence="15">NIES-2562</strain>
    </source>
</reference>
<evidence type="ECO:0000256" key="1">
    <source>
        <dbReference type="ARBA" id="ARBA00007532"/>
    </source>
</evidence>
<feature type="binding site" evidence="9">
    <location>
        <position position="325"/>
    </location>
    <ligand>
        <name>FAD</name>
        <dbReference type="ChEBI" id="CHEBI:57692"/>
    </ligand>
</feature>
<feature type="domain" description="FAD/NAD(P)-binding" evidence="14">
    <location>
        <begin position="22"/>
        <end position="340"/>
    </location>
</feature>
<evidence type="ECO:0000256" key="11">
    <source>
        <dbReference type="RuleBase" id="RU003691"/>
    </source>
</evidence>
<dbReference type="InterPro" id="IPR004099">
    <property type="entry name" value="Pyr_nucl-diS_OxRdtase_dimer"/>
</dbReference>
<dbReference type="InterPro" id="IPR006322">
    <property type="entry name" value="Glutathione_Rdtase_euk/bac"/>
</dbReference>
<dbReference type="FunFam" id="3.30.390.30:FF:000003">
    <property type="entry name" value="Glutathione reductase"/>
    <property type="match status" value="1"/>
</dbReference>
<dbReference type="GO" id="GO:0045454">
    <property type="term" value="P:cell redox homeostasis"/>
    <property type="evidence" value="ECO:0007669"/>
    <property type="project" value="InterPro"/>
</dbReference>
<evidence type="ECO:0000256" key="4">
    <source>
        <dbReference type="ARBA" id="ARBA00022827"/>
    </source>
</evidence>
<comment type="catalytic activity">
    <reaction evidence="12">
        <text>2 glutathione + NADP(+) = glutathione disulfide + NADPH + H(+)</text>
        <dbReference type="Rhea" id="RHEA:11740"/>
        <dbReference type="ChEBI" id="CHEBI:15378"/>
        <dbReference type="ChEBI" id="CHEBI:57783"/>
        <dbReference type="ChEBI" id="CHEBI:57925"/>
        <dbReference type="ChEBI" id="CHEBI:58297"/>
        <dbReference type="ChEBI" id="CHEBI:58349"/>
        <dbReference type="EC" id="1.8.1.7"/>
    </reaction>
</comment>
<comment type="subcellular location">
    <subcellularLocation>
        <location evidence="12">Cytoplasm</location>
    </subcellularLocation>
</comment>
<keyword evidence="3 11" id="KW-0285">Flavoprotein</keyword>
<dbReference type="PANTHER" id="PTHR42737:SF2">
    <property type="entry name" value="GLUTATHIONE REDUCTASE"/>
    <property type="match status" value="1"/>
</dbReference>
<feature type="disulfide bond" description="Redox-active" evidence="10">
    <location>
        <begin position="64"/>
        <end position="69"/>
    </location>
</feature>
<gene>
    <name evidence="15" type="ORF">PBIL07802_LOCUS19900</name>
</gene>
<dbReference type="GO" id="GO:0050660">
    <property type="term" value="F:flavin adenine dinucleotide binding"/>
    <property type="evidence" value="ECO:0007669"/>
    <property type="project" value="InterPro"/>
</dbReference>
<feature type="binding site" evidence="9">
    <location>
        <position position="136"/>
    </location>
    <ligand>
        <name>FAD</name>
        <dbReference type="ChEBI" id="CHEBI:57692"/>
    </ligand>
</feature>
<feature type="domain" description="Pyridine nucleotide-disulphide oxidoreductase dimerisation" evidence="13">
    <location>
        <begin position="361"/>
        <end position="469"/>
    </location>
</feature>
<organism evidence="15">
    <name type="scientific">Palpitomonas bilix</name>
    <dbReference type="NCBI Taxonomy" id="652834"/>
    <lineage>
        <taxon>Eukaryota</taxon>
        <taxon>Eukaryota incertae sedis</taxon>
    </lineage>
</organism>
<evidence type="ECO:0000256" key="10">
    <source>
        <dbReference type="PIRSR" id="PIRSR000350-4"/>
    </source>
</evidence>
<sequence>MSFRGLFRASATLREMAKNTHFDYLVLGGGSGGIASCRRAAMNGAKAALIDAPRFAYKGLGGTCVNVGCVPKKVMFNAAMMSEFLHDAGHYGFDIGEVKFSWPKLKEARDKYIVRLNGIYDNMCEKVGAEVIRGYGKFTGPKSISVDGVEYTGDKILIATGGSAIIPDCPGSEHGITSDGFFELEDLPKRAVICGAGYIAVELAGILKALGSEVTLVIRKHSVLRSFDITLQEYVMKSLETAGINIVKHSGIAGIKKVAENSLDITLKTGEEIKDAGSMIFAIGRKPNTDNIDLDKTGVETDEKGYIKVDKFQETNVKDVFALGDDIGKYELTPVAIKAGRALSDRLFKGMEGLHMDYSNIPTVVFSHPPMGTVGLTEQEARDQFGEDNVKIFKSEFVNMYHSVMPNKPRSYFKAVCTGENDKIVGLHMFGAGSDEILQGFAVCLKMGATMKDLNSTVAIHPTASEEMVLLNPL</sequence>
<evidence type="ECO:0000256" key="2">
    <source>
        <dbReference type="ARBA" id="ARBA00011738"/>
    </source>
</evidence>
<keyword evidence="4 9" id="KW-0274">FAD</keyword>
<comment type="cofactor">
    <cofactor evidence="9">
        <name>FAD</name>
        <dbReference type="ChEBI" id="CHEBI:57692"/>
    </cofactor>
    <text evidence="9">Binds 1 FAD per subunit.</text>
</comment>
<dbReference type="PIRSF" id="PIRSF000350">
    <property type="entry name" value="Mercury_reductase_MerA"/>
    <property type="match status" value="1"/>
</dbReference>
<dbReference type="GO" id="GO:0050661">
    <property type="term" value="F:NADP binding"/>
    <property type="evidence" value="ECO:0007669"/>
    <property type="project" value="InterPro"/>
</dbReference>
<evidence type="ECO:0000256" key="6">
    <source>
        <dbReference type="ARBA" id="ARBA00023157"/>
    </source>
</evidence>
<feature type="binding site" evidence="9">
    <location>
        <begin position="195"/>
        <end position="202"/>
    </location>
    <ligand>
        <name>NAD(+)</name>
        <dbReference type="ChEBI" id="CHEBI:57540"/>
    </ligand>
</feature>
<name>A0A7S3DH57_9EUKA</name>
<dbReference type="Gene3D" id="3.50.50.60">
    <property type="entry name" value="FAD/NAD(P)-binding domain"/>
    <property type="match status" value="2"/>
</dbReference>
<dbReference type="EMBL" id="HBIB01030735">
    <property type="protein sequence ID" value="CAE0257640.1"/>
    <property type="molecule type" value="Transcribed_RNA"/>
</dbReference>
<keyword evidence="5 11" id="KW-0560">Oxidoreductase</keyword>
<keyword evidence="9" id="KW-0520">NAD</keyword>
<dbReference type="InterPro" id="IPR046952">
    <property type="entry name" value="GSHR/TRXR-like"/>
</dbReference>
<dbReference type="Pfam" id="PF07992">
    <property type="entry name" value="Pyr_redox_2"/>
    <property type="match status" value="1"/>
</dbReference>
<dbReference type="Gene3D" id="3.30.390.30">
    <property type="match status" value="1"/>
</dbReference>
<feature type="active site" description="Proton acceptor" evidence="8">
    <location>
        <position position="461"/>
    </location>
</feature>
<evidence type="ECO:0000256" key="12">
    <source>
        <dbReference type="RuleBase" id="RU365016"/>
    </source>
</evidence>
<comment type="function">
    <text evidence="12">Catalyzes the reduction of glutathione disulfide (GSSG) to reduced glutathione (GSH). Constitutes the major mechanism to maintain a high GSH:GSSG ratio in the cytosol.</text>
</comment>
<dbReference type="PANTHER" id="PTHR42737">
    <property type="entry name" value="GLUTATHIONE REDUCTASE"/>
    <property type="match status" value="1"/>
</dbReference>
<dbReference type="GO" id="GO:0004362">
    <property type="term" value="F:glutathione-disulfide reductase (NADPH) activity"/>
    <property type="evidence" value="ECO:0007669"/>
    <property type="project" value="UniProtKB-EC"/>
</dbReference>
<evidence type="ECO:0000256" key="9">
    <source>
        <dbReference type="PIRSR" id="PIRSR000350-3"/>
    </source>
</evidence>
<evidence type="ECO:0000256" key="5">
    <source>
        <dbReference type="ARBA" id="ARBA00023002"/>
    </source>
</evidence>
<dbReference type="PROSITE" id="PS00076">
    <property type="entry name" value="PYRIDINE_REDOX_1"/>
    <property type="match status" value="1"/>
</dbReference>
<evidence type="ECO:0000256" key="7">
    <source>
        <dbReference type="ARBA" id="ARBA00023284"/>
    </source>
</evidence>
<evidence type="ECO:0000313" key="15">
    <source>
        <dbReference type="EMBL" id="CAE0257640.1"/>
    </source>
</evidence>
<comment type="subunit">
    <text evidence="2">Homodimer.</text>
</comment>
<dbReference type="InterPro" id="IPR012999">
    <property type="entry name" value="Pyr_OxRdtase_I_AS"/>
</dbReference>
<dbReference type="GO" id="GO:0034599">
    <property type="term" value="P:cellular response to oxidative stress"/>
    <property type="evidence" value="ECO:0007669"/>
    <property type="project" value="TreeGrafter"/>
</dbReference>
<evidence type="ECO:0000259" key="14">
    <source>
        <dbReference type="Pfam" id="PF07992"/>
    </source>
</evidence>
<dbReference type="InterPro" id="IPR023753">
    <property type="entry name" value="FAD/NAD-binding_dom"/>
</dbReference>
<accession>A0A7S3DH57</accession>
<feature type="binding site" evidence="9">
    <location>
        <position position="284"/>
    </location>
    <ligand>
        <name>NAD(+)</name>
        <dbReference type="ChEBI" id="CHEBI:57540"/>
    </ligand>
</feature>
<dbReference type="PRINTS" id="PR00368">
    <property type="entry name" value="FADPNR"/>
</dbReference>
<evidence type="ECO:0000259" key="13">
    <source>
        <dbReference type="Pfam" id="PF02852"/>
    </source>
</evidence>
<proteinExistence type="inferred from homology"/>
<dbReference type="AlphaFoldDB" id="A0A7S3DH57"/>
<keyword evidence="7 11" id="KW-0676">Redox-active center</keyword>
<comment type="similarity">
    <text evidence="1 11">Belongs to the class-I pyridine nucleotide-disulfide oxidoreductase family.</text>
</comment>
<dbReference type="GO" id="GO:0005829">
    <property type="term" value="C:cytosol"/>
    <property type="evidence" value="ECO:0007669"/>
    <property type="project" value="TreeGrafter"/>
</dbReference>
<evidence type="ECO:0000256" key="3">
    <source>
        <dbReference type="ARBA" id="ARBA00022630"/>
    </source>
</evidence>
<keyword evidence="12" id="KW-0963">Cytoplasm</keyword>
<dbReference type="GO" id="GO:0005739">
    <property type="term" value="C:mitochondrion"/>
    <property type="evidence" value="ECO:0007669"/>
    <property type="project" value="TreeGrafter"/>
</dbReference>
<feature type="binding site" evidence="9">
    <location>
        <position position="73"/>
    </location>
    <ligand>
        <name>FAD</name>
        <dbReference type="ChEBI" id="CHEBI:57692"/>
    </ligand>
</feature>
<dbReference type="NCBIfam" id="NF004776">
    <property type="entry name" value="PRK06116.1"/>
    <property type="match status" value="1"/>
</dbReference>
<keyword evidence="6" id="KW-1015">Disulfide bond</keyword>
<dbReference type="InterPro" id="IPR036188">
    <property type="entry name" value="FAD/NAD-bd_sf"/>
</dbReference>
<dbReference type="SUPFAM" id="SSF51905">
    <property type="entry name" value="FAD/NAD(P)-binding domain"/>
    <property type="match status" value="1"/>
</dbReference>
<keyword evidence="12" id="KW-0521">NADP</keyword>
<keyword evidence="9" id="KW-0547">Nucleotide-binding</keyword>
<evidence type="ECO:0000256" key="8">
    <source>
        <dbReference type="PIRSR" id="PIRSR000350-2"/>
    </source>
</evidence>